<gene>
    <name evidence="1" type="ORF">V6984_07780</name>
</gene>
<accession>A0ABZ3F2F4</accession>
<organism evidence="1 2">
    <name type="scientific">Kineothrix sedimenti</name>
    <dbReference type="NCBI Taxonomy" id="3123317"/>
    <lineage>
        <taxon>Bacteria</taxon>
        <taxon>Bacillati</taxon>
        <taxon>Bacillota</taxon>
        <taxon>Clostridia</taxon>
        <taxon>Lachnospirales</taxon>
        <taxon>Lachnospiraceae</taxon>
        <taxon>Kineothrix</taxon>
    </lineage>
</organism>
<evidence type="ECO:0000313" key="1">
    <source>
        <dbReference type="EMBL" id="XAH75644.1"/>
    </source>
</evidence>
<dbReference type="EMBL" id="CP146256">
    <property type="protein sequence ID" value="XAH75644.1"/>
    <property type="molecule type" value="Genomic_DNA"/>
</dbReference>
<proteinExistence type="predicted"/>
<keyword evidence="2" id="KW-1185">Reference proteome</keyword>
<reference evidence="1 2" key="1">
    <citation type="submission" date="2024-02" db="EMBL/GenBank/DDBJ databases">
        <title>Bacterial strain from lacustrine sediment.</title>
        <authorList>
            <person name="Petit C."/>
            <person name="Fadhlaoui K."/>
        </authorList>
    </citation>
    <scope>NUCLEOTIDE SEQUENCE [LARGE SCALE GENOMIC DNA]</scope>
    <source>
        <strain evidence="1 2">IPX-CK</strain>
    </source>
</reference>
<sequence length="40" mass="4646">MNGDIYSENQYCAYHLELEKKETQYASYDDAKELLLLGEG</sequence>
<dbReference type="RefSeq" id="WP_342759211.1">
    <property type="nucleotide sequence ID" value="NZ_CP146256.1"/>
</dbReference>
<protein>
    <submittedName>
        <fullName evidence="1">Uncharacterized protein</fullName>
    </submittedName>
</protein>
<name>A0ABZ3F2F4_9FIRM</name>
<evidence type="ECO:0000313" key="2">
    <source>
        <dbReference type="Proteomes" id="UP001451571"/>
    </source>
</evidence>
<dbReference type="Proteomes" id="UP001451571">
    <property type="component" value="Chromosome"/>
</dbReference>